<dbReference type="RefSeq" id="XP_062755836.1">
    <property type="nucleotide sequence ID" value="XM_062899868.1"/>
</dbReference>
<organism evidence="2 3">
    <name type="scientific">Trichoderma aggressivum f. europaeum</name>
    <dbReference type="NCBI Taxonomy" id="173218"/>
    <lineage>
        <taxon>Eukaryota</taxon>
        <taxon>Fungi</taxon>
        <taxon>Dikarya</taxon>
        <taxon>Ascomycota</taxon>
        <taxon>Pezizomycotina</taxon>
        <taxon>Sordariomycetes</taxon>
        <taxon>Hypocreomycetidae</taxon>
        <taxon>Hypocreales</taxon>
        <taxon>Hypocreaceae</taxon>
        <taxon>Trichoderma</taxon>
    </lineage>
</organism>
<dbReference type="SUPFAM" id="SSF52047">
    <property type="entry name" value="RNI-like"/>
    <property type="match status" value="1"/>
</dbReference>
<feature type="region of interest" description="Disordered" evidence="1">
    <location>
        <begin position="480"/>
        <end position="544"/>
    </location>
</feature>
<accession>A0AAE1ICV1</accession>
<evidence type="ECO:0000256" key="1">
    <source>
        <dbReference type="SAM" id="MobiDB-lite"/>
    </source>
</evidence>
<feature type="compositionally biased region" description="Acidic residues" evidence="1">
    <location>
        <begin position="527"/>
        <end position="544"/>
    </location>
</feature>
<dbReference type="EMBL" id="JAWRVG010000018">
    <property type="protein sequence ID" value="KAK4073536.1"/>
    <property type="molecule type" value="Genomic_DNA"/>
</dbReference>
<evidence type="ECO:0000313" key="2">
    <source>
        <dbReference type="EMBL" id="KAK4073536.1"/>
    </source>
</evidence>
<proteinExistence type="predicted"/>
<dbReference type="GeneID" id="87919773"/>
<comment type="caution">
    <text evidence="2">The sequence shown here is derived from an EMBL/GenBank/DDBJ whole genome shotgun (WGS) entry which is preliminary data.</text>
</comment>
<evidence type="ECO:0000313" key="3">
    <source>
        <dbReference type="Proteomes" id="UP001273209"/>
    </source>
</evidence>
<keyword evidence="3" id="KW-1185">Reference proteome</keyword>
<sequence length="560" mass="64238">MIHLPGEIIVKILSDECISKPDLKNLRLSSKWLSPFAADLLFSRIYISKLKSDRESFFNIAAQPHLAAAVQTVTWLEMLEDESSFNHDDSGWGDRDVVDSCFFSRLRSMARALFWIPIQCYFAQDYSSQDGDRDEQRAEAIQAFKPTFFDALDRMPKLKELTSQPMPPQREFVKPSELWPPPYPFTCQMFLRADYSVGGDCRNDGFCTFLIPYMAHRADLPTLDPITRLRLVDESTETCAERFDATLLKGFQNLTHLDLCISTDRVDGPFWWLGQCFQIATALEKVRLCFERCRIRPTQARNYFKSFSPVFCTHSSLRTLMLVDMPLTLDVYRFIRGAASSLKTLRFENTDVTVMFLEMLFNVPDLRLEHFMSLSDKEPWEKDDDDEMAGLLLTEEQVLDILSGTNTEFFLHWLLNDGDLRVYTHYRGPRIREPSFFDSHHRVTSQDGIEEFQLIEWMPSGIEDAENYDADGYDDAEVDIEEDGSSEEDEEDGSSEEDDDDGDVDTTNTWIRPTPMLTDSDVVSTTDTDDVSTTDTDAASETDDDLMDFYANLLENSGGS</sequence>
<name>A0AAE1ICV1_9HYPO</name>
<reference evidence="2" key="1">
    <citation type="submission" date="2023-11" db="EMBL/GenBank/DDBJ databases">
        <title>The genome sequences of three competitors of mushroom-forming fungi.</title>
        <authorList>
            <person name="Beijen E."/>
            <person name="Ohm R.A."/>
        </authorList>
    </citation>
    <scope>NUCLEOTIDE SEQUENCE</scope>
    <source>
        <strain evidence="2">CBS 100526</strain>
    </source>
</reference>
<feature type="compositionally biased region" description="Acidic residues" evidence="1">
    <location>
        <begin position="480"/>
        <end position="504"/>
    </location>
</feature>
<protein>
    <recommendedName>
        <fullName evidence="4">F-box domain-containing protein</fullName>
    </recommendedName>
</protein>
<evidence type="ECO:0008006" key="4">
    <source>
        <dbReference type="Google" id="ProtNLM"/>
    </source>
</evidence>
<gene>
    <name evidence="2" type="ORF">Triagg1_5362</name>
</gene>
<dbReference type="Proteomes" id="UP001273209">
    <property type="component" value="Unassembled WGS sequence"/>
</dbReference>
<dbReference type="AlphaFoldDB" id="A0AAE1ICV1"/>